<dbReference type="RefSeq" id="WP_034629145.1">
    <property type="nucleotide sequence ID" value="NZ_JRJU01000013.1"/>
</dbReference>
<organism evidence="2 3">
    <name type="scientific">Halalkalibacter okhensis</name>
    <dbReference type="NCBI Taxonomy" id="333138"/>
    <lineage>
        <taxon>Bacteria</taxon>
        <taxon>Bacillati</taxon>
        <taxon>Bacillota</taxon>
        <taxon>Bacilli</taxon>
        <taxon>Bacillales</taxon>
        <taxon>Bacillaceae</taxon>
        <taxon>Halalkalibacter</taxon>
    </lineage>
</organism>
<name>A0A0B0IK02_9BACI</name>
<dbReference type="Proteomes" id="UP000030832">
    <property type="component" value="Unassembled WGS sequence"/>
</dbReference>
<dbReference type="STRING" id="333138.LQ50_11975"/>
<sequence>MKNGRTIILANLLGLIIILTGCTNDEISDHRNHQEVEEAHHKNAQESDNAHHEHGNDDRESTTSSREQVENEAKGAPHPFNEQSLNGLVIENTKNVTRISEADPIRTSIHVAQTVWPATHEQNQPGTVILAPVNNWQQSLAALTLVHHPNDGPLLYVDEEITDEVVMEINRLQPKGNDQGTQVLIIGQYDEKELNKLDQFKVEQIVGENPADFAEKIEEVFFETIGHVHQAVIIGSSEEKAKEYTIPVGNWIAHMNESLLYVEKETIPQETIKALEKREGEAVIYIVGPEEMISEKVASQLGEYGTVQRISGHTSIDQSIAFSTFKDDNNFGWGITSPGHGLVFVSTEIPELAIAAAPFAHLGKHAPMVWLEAGELTESLYKYLAKLKPAFETDPTEGPYNHGYLIGSLDLIPFQTQGVLDEKLEIVSLDGSDHAHH</sequence>
<evidence type="ECO:0000313" key="2">
    <source>
        <dbReference type="EMBL" id="KHF40001.1"/>
    </source>
</evidence>
<dbReference type="AlphaFoldDB" id="A0A0B0IK02"/>
<gene>
    <name evidence="2" type="ORF">LQ50_11975</name>
</gene>
<keyword evidence="3" id="KW-1185">Reference proteome</keyword>
<dbReference type="EMBL" id="JRJU01000013">
    <property type="protein sequence ID" value="KHF40001.1"/>
    <property type="molecule type" value="Genomic_DNA"/>
</dbReference>
<feature type="compositionally biased region" description="Basic and acidic residues" evidence="1">
    <location>
        <begin position="32"/>
        <end position="75"/>
    </location>
</feature>
<dbReference type="OrthoDB" id="1399160at2"/>
<dbReference type="eggNOG" id="COG2247">
    <property type="taxonomic scope" value="Bacteria"/>
</dbReference>
<accession>A0A0B0IK02</accession>
<evidence type="ECO:0000256" key="1">
    <source>
        <dbReference type="SAM" id="MobiDB-lite"/>
    </source>
</evidence>
<protein>
    <submittedName>
        <fullName evidence="2">ArsR family transcriptional regulator</fullName>
    </submittedName>
</protein>
<feature type="region of interest" description="Disordered" evidence="1">
    <location>
        <begin position="32"/>
        <end position="87"/>
    </location>
</feature>
<evidence type="ECO:0000313" key="3">
    <source>
        <dbReference type="Proteomes" id="UP000030832"/>
    </source>
</evidence>
<reference evidence="2 3" key="1">
    <citation type="submission" date="2014-09" db="EMBL/GenBank/DDBJ databases">
        <title>Genome sequencing and annotation of Bacillus Okhensis strain Kh10-101T.</title>
        <authorList>
            <person name="Prakash J.S."/>
        </authorList>
    </citation>
    <scope>NUCLEOTIDE SEQUENCE [LARGE SCALE GENOMIC DNA]</scope>
    <source>
        <strain evidence="3">Kh10-101T</strain>
    </source>
</reference>
<proteinExistence type="predicted"/>
<comment type="caution">
    <text evidence="2">The sequence shown here is derived from an EMBL/GenBank/DDBJ whole genome shotgun (WGS) entry which is preliminary data.</text>
</comment>
<dbReference type="PROSITE" id="PS51257">
    <property type="entry name" value="PROKAR_LIPOPROTEIN"/>
    <property type="match status" value="1"/>
</dbReference>